<accession>A0A4P9W9P9</accession>
<feature type="domain" description="DUF4470" evidence="2">
    <location>
        <begin position="56"/>
        <end position="145"/>
    </location>
</feature>
<reference evidence="4" key="1">
    <citation type="journal article" date="2018" name="Nat. Microbiol.">
        <title>Leveraging single-cell genomics to expand the fungal tree of life.</title>
        <authorList>
            <person name="Ahrendt S.R."/>
            <person name="Quandt C.A."/>
            <person name="Ciobanu D."/>
            <person name="Clum A."/>
            <person name="Salamov A."/>
            <person name="Andreopoulos B."/>
            <person name="Cheng J.F."/>
            <person name="Woyke T."/>
            <person name="Pelin A."/>
            <person name="Henrissat B."/>
            <person name="Reynolds N.K."/>
            <person name="Benny G.L."/>
            <person name="Smith M.E."/>
            <person name="James T.Y."/>
            <person name="Grigoriev I.V."/>
        </authorList>
    </citation>
    <scope>NUCLEOTIDE SEQUENCE [LARGE SCALE GENOMIC DNA]</scope>
</reference>
<evidence type="ECO:0000313" key="4">
    <source>
        <dbReference type="Proteomes" id="UP000269721"/>
    </source>
</evidence>
<name>A0A4P9W9P9_9FUNG</name>
<dbReference type="Proteomes" id="UP000269721">
    <property type="component" value="Unassembled WGS sequence"/>
</dbReference>
<protein>
    <recommendedName>
        <fullName evidence="2">DUF4470 domain-containing protein</fullName>
    </recommendedName>
</protein>
<evidence type="ECO:0000313" key="3">
    <source>
        <dbReference type="EMBL" id="RKO89134.1"/>
    </source>
</evidence>
<dbReference type="OrthoDB" id="2093879at2759"/>
<evidence type="ECO:0000256" key="1">
    <source>
        <dbReference type="SAM" id="MobiDB-lite"/>
    </source>
</evidence>
<dbReference type="InterPro" id="IPR027974">
    <property type="entry name" value="DUF4470"/>
</dbReference>
<dbReference type="EMBL" id="KZ996270">
    <property type="protein sequence ID" value="RKO89134.1"/>
    <property type="molecule type" value="Genomic_DNA"/>
</dbReference>
<sequence>MARSKASSKTSRRPDLQTDSPDPAVPNPLEGRRNLLLDTPVQNVHVNSHFLSIYSSIPARNLTDSAPIGVPRLDVLLLGDSDLRHLTFTTWNARNVRQALLLDFSVVNANPAVLARTTLLLCAFITYRFTPEKLRRTWALAFHHFLDPEGLKMVKATAKDLLEPGERLKDFHAHKFGKLFRFSSESSYAAIRGIWKKYAADTRLKYKTFKAEIARLRDEMNETSMVEGEGSAGPCADWYAEDASDLFHTFWRKGILDPSLSGNLPNPLLAYTHNVDSFALHSYENPMDGFHLAAAYADLIEPGPEGKRQSGRGLDSLIEIAHRQWKEWAEAFVDSFREKGGVRVHFCCLEPFDFAAALGHVVSEGTKHVRPLPVFHVSTPSHEDLAPFIFCEEEYGALSTITSAPVLFDVIDTPIVLDGRLLPLLLLTGPLLKPVTWSLLHSASVDHASFDNELGDRLNEKLGMDTCLFAALVGLAPASDIIGWAPQLQPIVEERWAAKMLRVRWRQAALLDPYLFEAIDSWPAASRSKLQIDRTHWVNWMAHLISVVCKGEIWRAPYRISPQRITHGDVTRQGFVRILSWFASRLELADDESGIRLVSRAFCQEMAMLANSIPETAPSIDDLRREVEMWSFIFGQMLDSELIADPAEFARERTGGTIIQRGSLNGTGLPTVLRVVILVPITALEPFSPRSHRFPMINPLLDVHLKPNEGTETFVYETTEIRTVRRTRPGELDRWRLSCADFDLVHDDAGTDVAVIFFVSTVLLLETKPSSMNMRIVLSPRASNLIQMHGRSSLPAEGGLIFATNFADRTRVSYVCGVPHPSQSTVARTPAPVGGYAFRTPLTMLRGSLPGLVRRTAHKPNPDTEGFLLSPIKISIKQNNNVWELDYYSVSLTSPVAFQALGEGCLFAVTQESPCTLTFDFKLAGKTYRPRIPFPAPISGFTVVTGPPQNRTLKIRVSPARPGVESKGPGVESKSPTFESKSFALRRGPDDPLSFDPLVVDPRTRSLVLVDIPRVNLDVIPFVDTNTAADVIEEAIDTWCLQDMTSCPFSPGAVPERTGIDEFNATVRYMVDLRRREPGTENDWAVDEDIFDDDSDYGQLMKCPKVFALKDGGKTYCYVIVIDVRLDSTTENIVLNASVSPLSSTQLDSSLVREIPTSEAETKVWRRVLPAMVERARYGYTHNPLSCIYLRHGRIPTTDPLLCSCGAGQNLGWDFASNSVTPEVYWRAAITPLFVHDPYDPYAPIDAVDQPLVTSTGDYAEWERMRDALIPYGVRPPPVHPWFDHPGPPVGRPHSVADRRETKDEPLHDETQVEQRSDPAAGVRRRLELFRAHPKLATPPGSRPAIAFPAGAFPSGSLPRQFDLELDLTAAEVAALGLDSNGKPPTDDEGHSPGCTCGVPVPQPKAKAKAKARAKANATTETTKPSPVLMVFLTPARFPPPHRASSSANVTSNTGKVWKHFQRVSPMAVLPGSMSSAMQTPHAS</sequence>
<proteinExistence type="predicted"/>
<feature type="region of interest" description="Disordered" evidence="1">
    <location>
        <begin position="960"/>
        <end position="983"/>
    </location>
</feature>
<evidence type="ECO:0000259" key="2">
    <source>
        <dbReference type="Pfam" id="PF14737"/>
    </source>
</evidence>
<feature type="compositionally biased region" description="Basic and acidic residues" evidence="1">
    <location>
        <begin position="1295"/>
        <end position="1317"/>
    </location>
</feature>
<gene>
    <name evidence="3" type="ORF">BDK51DRAFT_44136</name>
</gene>
<feature type="region of interest" description="Disordered" evidence="1">
    <location>
        <begin position="1"/>
        <end position="29"/>
    </location>
</feature>
<dbReference type="Pfam" id="PF14737">
    <property type="entry name" value="DUF4470"/>
    <property type="match status" value="1"/>
</dbReference>
<keyword evidence="4" id="KW-1185">Reference proteome</keyword>
<organism evidence="3 4">
    <name type="scientific">Blyttiomyces helicus</name>
    <dbReference type="NCBI Taxonomy" id="388810"/>
    <lineage>
        <taxon>Eukaryota</taxon>
        <taxon>Fungi</taxon>
        <taxon>Fungi incertae sedis</taxon>
        <taxon>Chytridiomycota</taxon>
        <taxon>Chytridiomycota incertae sedis</taxon>
        <taxon>Chytridiomycetes</taxon>
        <taxon>Chytridiomycetes incertae sedis</taxon>
        <taxon>Blyttiomyces</taxon>
    </lineage>
</organism>
<feature type="region of interest" description="Disordered" evidence="1">
    <location>
        <begin position="1283"/>
        <end position="1322"/>
    </location>
</feature>